<dbReference type="OrthoDB" id="5182370at2"/>
<evidence type="ECO:0000256" key="1">
    <source>
        <dbReference type="SAM" id="Phobius"/>
    </source>
</evidence>
<protein>
    <recommendedName>
        <fullName evidence="4">PQQ enzyme repeat protein</fullName>
    </recommendedName>
</protein>
<evidence type="ECO:0000313" key="2">
    <source>
        <dbReference type="EMBL" id="AZA09804.1"/>
    </source>
</evidence>
<dbReference type="KEGG" id="cpso:CPPEL_08505"/>
<dbReference type="Proteomes" id="UP000271426">
    <property type="component" value="Chromosome"/>
</dbReference>
<name>A0A3G6J0Y7_9CORY</name>
<keyword evidence="1" id="KW-1133">Transmembrane helix</keyword>
<dbReference type="RefSeq" id="WP_123960685.1">
    <property type="nucleotide sequence ID" value="NZ_CP033898.1"/>
</dbReference>
<dbReference type="EMBL" id="CP033898">
    <property type="protein sequence ID" value="AZA09804.1"/>
    <property type="molecule type" value="Genomic_DNA"/>
</dbReference>
<dbReference type="InterPro" id="IPR015943">
    <property type="entry name" value="WD40/YVTN_repeat-like_dom_sf"/>
</dbReference>
<keyword evidence="3" id="KW-1185">Reference proteome</keyword>
<sequence precursor="true">MKPLRRRRRDLIATGAISVASLLFVAGVWWAAPIRDSHLEPVAQPPAAPLQAAMALPSTLEPLWEADVPAMINTPIMAAGYPVVLDSTGKTVQSIDPKTGQTRWSYTRDVELCSMASAWDSVVLSYRSGRGCGEVVAIHGLDGTYQATRAAHASDQVVPISSKDRAGIVSPERVELWRSDLVRTVVYGEIDIQQEPNEQPHPECVISSALTRATLLAVAETCKGHTFVRLQSPDPESSSVPEVDASVEFAKGSQVVGISANAVAVYEPGSPAHFYVFNSEGKQQHSEEIAASPLVEGLSQGEVFNPQVASAGKFVQWFDGTRLYVLNARTLVPVRIFDQAIGTGTMVGSQLAIPTEAGVELYPVEQYQIQEKPDRELKIARAGTASKVALGVSGDVLLELRDDRLVGLGARAS</sequence>
<evidence type="ECO:0008006" key="4">
    <source>
        <dbReference type="Google" id="ProtNLM"/>
    </source>
</evidence>
<dbReference type="Gene3D" id="2.130.10.10">
    <property type="entry name" value="YVTN repeat-like/Quinoprotein amine dehydrogenase"/>
    <property type="match status" value="1"/>
</dbReference>
<proteinExistence type="predicted"/>
<dbReference type="AlphaFoldDB" id="A0A3G6J0Y7"/>
<dbReference type="SUPFAM" id="SSF50998">
    <property type="entry name" value="Quinoprotein alcohol dehydrogenase-like"/>
    <property type="match status" value="1"/>
</dbReference>
<organism evidence="2 3">
    <name type="scientific">Corynebacterium pseudopelargi</name>
    <dbReference type="NCBI Taxonomy" id="2080757"/>
    <lineage>
        <taxon>Bacteria</taxon>
        <taxon>Bacillati</taxon>
        <taxon>Actinomycetota</taxon>
        <taxon>Actinomycetes</taxon>
        <taxon>Mycobacteriales</taxon>
        <taxon>Corynebacteriaceae</taxon>
        <taxon>Corynebacterium</taxon>
    </lineage>
</organism>
<reference evidence="2 3" key="1">
    <citation type="submission" date="2018-11" db="EMBL/GenBank/DDBJ databases">
        <authorList>
            <person name="Kleinhagauer T."/>
            <person name="Glaeser S.P."/>
            <person name="Spergser J."/>
            <person name="Ruckert C."/>
            <person name="Kaempfer P."/>
            <person name="Busse H.-J."/>
        </authorList>
    </citation>
    <scope>NUCLEOTIDE SEQUENCE [LARGE SCALE GENOMIC DNA]</scope>
    <source>
        <strain evidence="2 3">812CH</strain>
    </source>
</reference>
<evidence type="ECO:0000313" key="3">
    <source>
        <dbReference type="Proteomes" id="UP000271426"/>
    </source>
</evidence>
<feature type="transmembrane region" description="Helical" evidence="1">
    <location>
        <begin position="12"/>
        <end position="32"/>
    </location>
</feature>
<keyword evidence="1" id="KW-0812">Transmembrane</keyword>
<accession>A0A3G6J0Y7</accession>
<gene>
    <name evidence="2" type="ORF">CPPEL_08505</name>
</gene>
<keyword evidence="1" id="KW-0472">Membrane</keyword>
<dbReference type="InterPro" id="IPR011047">
    <property type="entry name" value="Quinoprotein_ADH-like_sf"/>
</dbReference>